<accession>R4NEF5</accession>
<evidence type="ECO:0000313" key="5">
    <source>
        <dbReference type="EMBL" id="AGL45183.1"/>
    </source>
</evidence>
<proteinExistence type="predicted"/>
<evidence type="ECO:0000313" key="2">
    <source>
        <dbReference type="EMBL" id="AGL45063.1"/>
    </source>
</evidence>
<name>R4NEF5_CLOBO</name>
<sequence>MSRFQFSFDDVERKLLKKCKDLKPKNKYTLKEIEALIKEIQSSWDDETTVTIICDDTEEVITYAFDNIRIVPFNMGGKKTLLMLEIERQTLNTEEIKDPSKLIFDINRQYQSESNIEKDNVSEKKKKGFFFAKYIITI</sequence>
<evidence type="ECO:0000313" key="4">
    <source>
        <dbReference type="EMBL" id="AGL45143.1"/>
    </source>
</evidence>
<dbReference type="EMBL" id="KC516869">
    <property type="protein sequence ID" value="AGL45063.1"/>
    <property type="molecule type" value="Genomic_DNA"/>
</dbReference>
<dbReference type="EMBL" id="KC516872">
    <property type="protein sequence ID" value="AGL45183.1"/>
    <property type="molecule type" value="Genomic_DNA"/>
</dbReference>
<dbReference type="PATRIC" id="fig|1491.442.peg.2066"/>
<dbReference type="EMBL" id="KC516871">
    <property type="protein sequence ID" value="AGL45143.1"/>
    <property type="molecule type" value="Genomic_DNA"/>
</dbReference>
<evidence type="ECO:0000313" key="3">
    <source>
        <dbReference type="EMBL" id="AGL45103.1"/>
    </source>
</evidence>
<organism evidence="4">
    <name type="scientific">Clostridium botulinum</name>
    <dbReference type="NCBI Taxonomy" id="1491"/>
    <lineage>
        <taxon>Bacteria</taxon>
        <taxon>Bacillati</taxon>
        <taxon>Bacillota</taxon>
        <taxon>Clostridia</taxon>
        <taxon>Eubacteriales</taxon>
        <taxon>Clostridiaceae</taxon>
        <taxon>Clostridium</taxon>
    </lineage>
</organism>
<evidence type="ECO:0000313" key="1">
    <source>
        <dbReference type="EMBL" id="AGL45023.1"/>
    </source>
</evidence>
<dbReference type="EMBL" id="KC516870">
    <property type="protein sequence ID" value="AGL45103.1"/>
    <property type="molecule type" value="Genomic_DNA"/>
</dbReference>
<dbReference type="EMBL" id="KC516868">
    <property type="protein sequence ID" value="AGL45023.1"/>
    <property type="molecule type" value="Genomic_DNA"/>
</dbReference>
<dbReference type="AlphaFoldDB" id="R4NEF5"/>
<protein>
    <submittedName>
        <fullName evidence="4">PTS system mannose-specific EIIAB component domain protein</fullName>
    </submittedName>
</protein>
<reference evidence="4" key="1">
    <citation type="journal article" date="2013" name="Genome Biol. Evol.">
        <title>The Type F6 Neurotoxin Gene Cluster Locus of Group II Clostridium botulinum Has Evolved by Successive Disruption of Two Different Ancestral Precursors.</title>
        <authorList>
            <person name="Carter A.T."/>
            <person name="Stringer S.C."/>
            <person name="Webb M.D."/>
            <person name="Peck M.W."/>
        </authorList>
    </citation>
    <scope>NUCLEOTIDE SEQUENCE</scope>
    <source>
        <strain evidence="3">Craig610</strain>
        <strain evidence="4">Eklund202F</strain>
        <strain evidence="5">HobbsFT10</strain>
        <strain evidence="1">IFR 06/001</strain>
        <strain evidence="2">IFR 06/005</strain>
    </source>
</reference>